<gene>
    <name evidence="4" type="ORF">E8P82_02175</name>
</gene>
<feature type="domain" description="FHA" evidence="3">
    <location>
        <begin position="90"/>
        <end position="139"/>
    </location>
</feature>
<dbReference type="InterPro" id="IPR050923">
    <property type="entry name" value="Cell_Proc_Reg/RNA_Proc"/>
</dbReference>
<accession>A0A4S5EAG2</accession>
<evidence type="ECO:0000256" key="1">
    <source>
        <dbReference type="ARBA" id="ARBA00022553"/>
    </source>
</evidence>
<dbReference type="OrthoDB" id="277520at2"/>
<keyword evidence="5" id="KW-1185">Reference proteome</keyword>
<evidence type="ECO:0000313" key="5">
    <source>
        <dbReference type="Proteomes" id="UP000305233"/>
    </source>
</evidence>
<evidence type="ECO:0000313" key="4">
    <source>
        <dbReference type="EMBL" id="THJ68725.1"/>
    </source>
</evidence>
<dbReference type="AlphaFoldDB" id="A0A4S5EAG2"/>
<organism evidence="4 5">
    <name type="scientific">Arthrobacter echini</name>
    <dbReference type="NCBI Taxonomy" id="1529066"/>
    <lineage>
        <taxon>Bacteria</taxon>
        <taxon>Bacillati</taxon>
        <taxon>Actinomycetota</taxon>
        <taxon>Actinomycetes</taxon>
        <taxon>Micrococcales</taxon>
        <taxon>Micrococcaceae</taxon>
        <taxon>Arthrobacter</taxon>
    </lineage>
</organism>
<protein>
    <submittedName>
        <fullName evidence="4">FHA domain-containing protein</fullName>
    </submittedName>
</protein>
<dbReference type="PANTHER" id="PTHR23308">
    <property type="entry name" value="NUCLEAR INHIBITOR OF PROTEIN PHOSPHATASE-1"/>
    <property type="match status" value="1"/>
</dbReference>
<proteinExistence type="predicted"/>
<dbReference type="Pfam" id="PF00498">
    <property type="entry name" value="FHA"/>
    <property type="match status" value="1"/>
</dbReference>
<keyword evidence="1" id="KW-0597">Phosphoprotein</keyword>
<keyword evidence="2" id="KW-0812">Transmembrane</keyword>
<keyword evidence="2" id="KW-0472">Membrane</keyword>
<dbReference type="PROSITE" id="PS50006">
    <property type="entry name" value="FHA_DOMAIN"/>
    <property type="match status" value="1"/>
</dbReference>
<name>A0A4S5EAG2_9MICC</name>
<reference evidence="4 5" key="1">
    <citation type="submission" date="2019-04" db="EMBL/GenBank/DDBJ databases">
        <authorList>
            <person name="Liu Q."/>
            <person name="Xin Y.-H."/>
        </authorList>
    </citation>
    <scope>NUCLEOTIDE SEQUENCE [LARGE SCALE GENOMIC DNA]</scope>
    <source>
        <strain evidence="4 5">AM23</strain>
    </source>
</reference>
<evidence type="ECO:0000256" key="2">
    <source>
        <dbReference type="SAM" id="Phobius"/>
    </source>
</evidence>
<dbReference type="Gene3D" id="2.60.200.20">
    <property type="match status" value="1"/>
</dbReference>
<dbReference type="EMBL" id="SSWH01000001">
    <property type="protein sequence ID" value="THJ68725.1"/>
    <property type="molecule type" value="Genomic_DNA"/>
</dbReference>
<dbReference type="SMART" id="SM00240">
    <property type="entry name" value="FHA"/>
    <property type="match status" value="1"/>
</dbReference>
<dbReference type="SUPFAM" id="SSF49879">
    <property type="entry name" value="SMAD/FHA domain"/>
    <property type="match status" value="1"/>
</dbReference>
<dbReference type="InterPro" id="IPR008984">
    <property type="entry name" value="SMAD_FHA_dom_sf"/>
</dbReference>
<dbReference type="InterPro" id="IPR000253">
    <property type="entry name" value="FHA_dom"/>
</dbReference>
<sequence length="162" mass="17670">MSDVGELTVTLLRFGFLILLWILVLSTVGALRRDLVVGRRNRVGTPTAREVRRNPELVEQPAPVRTAARQLVVTEGPLAGTVLELAASPILLGRAQESSLVLEDDYASGRHARLFPQGSRWFIEDLGSTNGTYLGGQQLTRALPVEPGVPIRIGKTVIELRP</sequence>
<dbReference type="RefSeq" id="WP_136452823.1">
    <property type="nucleotide sequence ID" value="NZ_SSWH01000001.1"/>
</dbReference>
<evidence type="ECO:0000259" key="3">
    <source>
        <dbReference type="PROSITE" id="PS50006"/>
    </source>
</evidence>
<feature type="transmembrane region" description="Helical" evidence="2">
    <location>
        <begin position="12"/>
        <end position="31"/>
    </location>
</feature>
<comment type="caution">
    <text evidence="4">The sequence shown here is derived from an EMBL/GenBank/DDBJ whole genome shotgun (WGS) entry which is preliminary data.</text>
</comment>
<keyword evidence="2" id="KW-1133">Transmembrane helix</keyword>
<dbReference type="Proteomes" id="UP000305233">
    <property type="component" value="Unassembled WGS sequence"/>
</dbReference>